<feature type="region of interest" description="Disordered" evidence="1">
    <location>
        <begin position="37"/>
        <end position="100"/>
    </location>
</feature>
<feature type="domain" description="Arrestin C-terminal-like" evidence="2">
    <location>
        <begin position="410"/>
        <end position="557"/>
    </location>
</feature>
<accession>A0A5J5F840</accession>
<protein>
    <recommendedName>
        <fullName evidence="2">Arrestin C-terminal-like domain-containing protein</fullName>
    </recommendedName>
</protein>
<sequence>MLIARGMNTPRTSTIGVAQTSAGVQTISDRAAVTRVADLGRVPPDSTRKRGSHRRRTSPGVPYERQPRQHGTVLRPESHLETTSTRHDGSIGEFRPAGLNDLIDAPDQDVLATLNPGTFSNERRAKTASLNATKAPFEPTTTATGAFENILDRSPTPPYEAQIQREQQGTMGRESSRRIRGSEDERRGLGDTRTKISIEEALGVPVKDPSQAVAKTFVRPEPPNDLLEYPVIFNPRVTMMVSITQPLYIGGGCVDGRLNVHIRGTRLDDIRLGRASIDIVGIEELSFTRKAMFMSVASELIDEDHPPPASMLEPLEAGQNVFWKVKPSRCFLPFKLKLPLNVGPGPFSSVRAKIRYVIHGTIMIIVNGQKSIVRTCRDIRIISALDPESALLPLERPLLSTEEHSLRYGGHNTLKVTAGLHRAVWVAGTAAYVDVNIVNNTNRHVKKIKCKLRRHICAYKNTVALAENKSAGHLRVPSWIERKTLSHSELNIGSRWKGVKGSQLDVMTCEIDIPRNQASIKMGRYFEVKYFIDIGVCTPAARTVRVQLPVTIVHMNSLDIIPNDLPDVTAAIADLYGTEAAKQYLAGRAFTAPREQAALKVLPEPLVPTQAALQPQRASVGKTEGVQKQSGDGTNVGPDRNGLGFDVASFFGGVQETHGEANSGRRKEIWDEGSVDAKPRKSTSLVNRGSRRNMTTREMLKQLEGLKA</sequence>
<dbReference type="InterPro" id="IPR014756">
    <property type="entry name" value="Ig_E-set"/>
</dbReference>
<dbReference type="SMART" id="SM01017">
    <property type="entry name" value="Arrestin_C"/>
    <property type="match status" value="1"/>
</dbReference>
<evidence type="ECO:0000313" key="3">
    <source>
        <dbReference type="EMBL" id="KAA8912743.1"/>
    </source>
</evidence>
<dbReference type="SUPFAM" id="SSF81296">
    <property type="entry name" value="E set domains"/>
    <property type="match status" value="1"/>
</dbReference>
<evidence type="ECO:0000256" key="1">
    <source>
        <dbReference type="SAM" id="MobiDB-lite"/>
    </source>
</evidence>
<feature type="compositionally biased region" description="Basic and acidic residues" evidence="1">
    <location>
        <begin position="76"/>
        <end position="90"/>
    </location>
</feature>
<reference evidence="3 4" key="1">
    <citation type="submission" date="2019-09" db="EMBL/GenBank/DDBJ databases">
        <title>Draft genome of the ectomycorrhizal ascomycete Sphaerosporella brunnea.</title>
        <authorList>
            <consortium name="DOE Joint Genome Institute"/>
            <person name="Benucci G.M."/>
            <person name="Marozzi G."/>
            <person name="Antonielli L."/>
            <person name="Sanchez S."/>
            <person name="Marco P."/>
            <person name="Wang X."/>
            <person name="Falini L.B."/>
            <person name="Barry K."/>
            <person name="Haridas S."/>
            <person name="Lipzen A."/>
            <person name="Labutti K."/>
            <person name="Grigoriev I.V."/>
            <person name="Murat C."/>
            <person name="Martin F."/>
            <person name="Albertini E."/>
            <person name="Donnini D."/>
            <person name="Bonito G."/>
        </authorList>
    </citation>
    <scope>NUCLEOTIDE SEQUENCE [LARGE SCALE GENOMIC DNA]</scope>
    <source>
        <strain evidence="3 4">Sb_GMNB300</strain>
    </source>
</reference>
<dbReference type="InParanoid" id="A0A5J5F840"/>
<dbReference type="Proteomes" id="UP000326924">
    <property type="component" value="Unassembled WGS sequence"/>
</dbReference>
<gene>
    <name evidence="3" type="ORF">FN846DRAFT_932586</name>
</gene>
<evidence type="ECO:0000313" key="4">
    <source>
        <dbReference type="Proteomes" id="UP000326924"/>
    </source>
</evidence>
<feature type="region of interest" description="Disordered" evidence="1">
    <location>
        <begin position="656"/>
        <end position="690"/>
    </location>
</feature>
<dbReference type="Pfam" id="PF02752">
    <property type="entry name" value="Arrestin_C"/>
    <property type="match status" value="1"/>
</dbReference>
<dbReference type="EMBL" id="VXIS01000020">
    <property type="protein sequence ID" value="KAA8912743.1"/>
    <property type="molecule type" value="Genomic_DNA"/>
</dbReference>
<dbReference type="Gene3D" id="2.60.40.640">
    <property type="match status" value="1"/>
</dbReference>
<feature type="compositionally biased region" description="Basic and acidic residues" evidence="1">
    <location>
        <begin position="174"/>
        <end position="189"/>
    </location>
</feature>
<feature type="region of interest" description="Disordered" evidence="1">
    <location>
        <begin position="164"/>
        <end position="189"/>
    </location>
</feature>
<proteinExistence type="predicted"/>
<feature type="compositionally biased region" description="Basic and acidic residues" evidence="1">
    <location>
        <begin position="657"/>
        <end position="679"/>
    </location>
</feature>
<keyword evidence="4" id="KW-1185">Reference proteome</keyword>
<comment type="caution">
    <text evidence="3">The sequence shown here is derived from an EMBL/GenBank/DDBJ whole genome shotgun (WGS) entry which is preliminary data.</text>
</comment>
<dbReference type="OrthoDB" id="298939at2759"/>
<organism evidence="3 4">
    <name type="scientific">Sphaerosporella brunnea</name>
    <dbReference type="NCBI Taxonomy" id="1250544"/>
    <lineage>
        <taxon>Eukaryota</taxon>
        <taxon>Fungi</taxon>
        <taxon>Dikarya</taxon>
        <taxon>Ascomycota</taxon>
        <taxon>Pezizomycotina</taxon>
        <taxon>Pezizomycetes</taxon>
        <taxon>Pezizales</taxon>
        <taxon>Pyronemataceae</taxon>
        <taxon>Sphaerosporella</taxon>
    </lineage>
</organism>
<dbReference type="InterPro" id="IPR014752">
    <property type="entry name" value="Arrestin-like_C"/>
</dbReference>
<name>A0A5J5F840_9PEZI</name>
<dbReference type="AlphaFoldDB" id="A0A5J5F840"/>
<dbReference type="InterPro" id="IPR011022">
    <property type="entry name" value="Arrestin_C-like"/>
</dbReference>
<feature type="region of interest" description="Disordered" evidence="1">
    <location>
        <begin position="612"/>
        <end position="641"/>
    </location>
</feature>
<evidence type="ECO:0000259" key="2">
    <source>
        <dbReference type="SMART" id="SM01017"/>
    </source>
</evidence>